<sequence>MSSLGLDTPPPADAQPPLPESELEPAHPPRRSFSQPQFPYQFGYRTAPQSAAPSIREAAIIRLTGRPSTAHARGTPQLGPGVFAPMCASARTSYTRVDQTAPGTPQPELAELSPSRYALEVDPETHDAGDGEHTDEQEDPEKADLVHEHHEQSRVPQMPQVALTFLTISGKRRMMSFDPETTIGRVKELVWNAWPNEWQDERPPAPSYLRILYLGKILQDEDTLSKWAFPITQPDPSAAAPPATIVHLSVRSVPPPTEDAPKKRRGFGAGPGDEEGGACGCCGCVIC</sequence>
<dbReference type="STRING" id="743788.S8EU60"/>
<dbReference type="eggNOG" id="ENOG502S95Z">
    <property type="taxonomic scope" value="Eukaryota"/>
</dbReference>
<dbReference type="InterPro" id="IPR000626">
    <property type="entry name" value="Ubiquitin-like_dom"/>
</dbReference>
<feature type="compositionally biased region" description="Pro residues" evidence="1">
    <location>
        <begin position="8"/>
        <end position="19"/>
    </location>
</feature>
<evidence type="ECO:0000313" key="3">
    <source>
        <dbReference type="EMBL" id="EPS93205.1"/>
    </source>
</evidence>
<feature type="domain" description="Ubiquitin-like" evidence="2">
    <location>
        <begin position="161"/>
        <end position="226"/>
    </location>
</feature>
<dbReference type="SUPFAM" id="SSF54236">
    <property type="entry name" value="Ubiquitin-like"/>
    <property type="match status" value="1"/>
</dbReference>
<dbReference type="Pfam" id="PF13881">
    <property type="entry name" value="Rad60-SLD_2"/>
    <property type="match status" value="1"/>
</dbReference>
<evidence type="ECO:0000259" key="2">
    <source>
        <dbReference type="PROSITE" id="PS50053"/>
    </source>
</evidence>
<name>S8EU60_FOMSC</name>
<dbReference type="AlphaFoldDB" id="S8EU60"/>
<accession>S8EU60</accession>
<keyword evidence="4" id="KW-1185">Reference proteome</keyword>
<dbReference type="InterPro" id="IPR039540">
    <property type="entry name" value="UBL3-like_ubiquitin_dom"/>
</dbReference>
<dbReference type="InterPro" id="IPR040015">
    <property type="entry name" value="UBL3-like"/>
</dbReference>
<gene>
    <name evidence="3" type="ORF">FOMPIDRAFT_1026609</name>
</gene>
<feature type="region of interest" description="Disordered" evidence="1">
    <location>
        <begin position="252"/>
        <end position="271"/>
    </location>
</feature>
<dbReference type="HOGENOM" id="CLU_076385_0_0_1"/>
<evidence type="ECO:0000256" key="1">
    <source>
        <dbReference type="SAM" id="MobiDB-lite"/>
    </source>
</evidence>
<proteinExistence type="predicted"/>
<dbReference type="PANTHER" id="PTHR13169">
    <property type="entry name" value="UBIQUITIN-LIKE PROTEIN 3 HCG-1 PROTEIN"/>
    <property type="match status" value="1"/>
</dbReference>
<dbReference type="InterPro" id="IPR029071">
    <property type="entry name" value="Ubiquitin-like_domsf"/>
</dbReference>
<dbReference type="OrthoDB" id="1043111at2759"/>
<dbReference type="Proteomes" id="UP000015241">
    <property type="component" value="Unassembled WGS sequence"/>
</dbReference>
<dbReference type="EMBL" id="KE504291">
    <property type="protein sequence ID" value="EPS93205.1"/>
    <property type="molecule type" value="Genomic_DNA"/>
</dbReference>
<feature type="compositionally biased region" description="Basic and acidic residues" evidence="1">
    <location>
        <begin position="123"/>
        <end position="153"/>
    </location>
</feature>
<dbReference type="InParanoid" id="S8EU60"/>
<organism evidence="3 4">
    <name type="scientific">Fomitopsis schrenkii</name>
    <name type="common">Brown rot fungus</name>
    <dbReference type="NCBI Taxonomy" id="2126942"/>
    <lineage>
        <taxon>Eukaryota</taxon>
        <taxon>Fungi</taxon>
        <taxon>Dikarya</taxon>
        <taxon>Basidiomycota</taxon>
        <taxon>Agaricomycotina</taxon>
        <taxon>Agaricomycetes</taxon>
        <taxon>Polyporales</taxon>
        <taxon>Fomitopsis</taxon>
    </lineage>
</organism>
<dbReference type="PROSITE" id="PS50053">
    <property type="entry name" value="UBIQUITIN_2"/>
    <property type="match status" value="1"/>
</dbReference>
<feature type="region of interest" description="Disordered" evidence="1">
    <location>
        <begin position="1"/>
        <end position="52"/>
    </location>
</feature>
<dbReference type="PANTHER" id="PTHR13169:SF0">
    <property type="entry name" value="UBIQUITIN-LIKE PROTEIN 3"/>
    <property type="match status" value="1"/>
</dbReference>
<dbReference type="Gene3D" id="3.10.20.90">
    <property type="entry name" value="Phosphatidylinositol 3-kinase Catalytic Subunit, Chain A, domain 1"/>
    <property type="match status" value="1"/>
</dbReference>
<feature type="region of interest" description="Disordered" evidence="1">
    <location>
        <begin position="122"/>
        <end position="155"/>
    </location>
</feature>
<reference evidence="3 4" key="1">
    <citation type="journal article" date="2012" name="Science">
        <title>The Paleozoic origin of enzymatic lignin decomposition reconstructed from 31 fungal genomes.</title>
        <authorList>
            <person name="Floudas D."/>
            <person name="Binder M."/>
            <person name="Riley R."/>
            <person name="Barry K."/>
            <person name="Blanchette R.A."/>
            <person name="Henrissat B."/>
            <person name="Martinez A.T."/>
            <person name="Otillar R."/>
            <person name="Spatafora J.W."/>
            <person name="Yadav J.S."/>
            <person name="Aerts A."/>
            <person name="Benoit I."/>
            <person name="Boyd A."/>
            <person name="Carlson A."/>
            <person name="Copeland A."/>
            <person name="Coutinho P.M."/>
            <person name="de Vries R.P."/>
            <person name="Ferreira P."/>
            <person name="Findley K."/>
            <person name="Foster B."/>
            <person name="Gaskell J."/>
            <person name="Glotzer D."/>
            <person name="Gorecki P."/>
            <person name="Heitman J."/>
            <person name="Hesse C."/>
            <person name="Hori C."/>
            <person name="Igarashi K."/>
            <person name="Jurgens J.A."/>
            <person name="Kallen N."/>
            <person name="Kersten P."/>
            <person name="Kohler A."/>
            <person name="Kuees U."/>
            <person name="Kumar T.K.A."/>
            <person name="Kuo A."/>
            <person name="LaButti K."/>
            <person name="Larrondo L.F."/>
            <person name="Lindquist E."/>
            <person name="Ling A."/>
            <person name="Lombard V."/>
            <person name="Lucas S."/>
            <person name="Lundell T."/>
            <person name="Martin R."/>
            <person name="McLaughlin D.J."/>
            <person name="Morgenstern I."/>
            <person name="Morin E."/>
            <person name="Murat C."/>
            <person name="Nagy L.G."/>
            <person name="Nolan M."/>
            <person name="Ohm R.A."/>
            <person name="Patyshakuliyeva A."/>
            <person name="Rokas A."/>
            <person name="Ruiz-Duenas F.J."/>
            <person name="Sabat G."/>
            <person name="Salamov A."/>
            <person name="Samejima M."/>
            <person name="Schmutz J."/>
            <person name="Slot J.C."/>
            <person name="St John F."/>
            <person name="Stenlid J."/>
            <person name="Sun H."/>
            <person name="Sun S."/>
            <person name="Syed K."/>
            <person name="Tsang A."/>
            <person name="Wiebenga A."/>
            <person name="Young D."/>
            <person name="Pisabarro A."/>
            <person name="Eastwood D.C."/>
            <person name="Martin F."/>
            <person name="Cullen D."/>
            <person name="Grigoriev I.V."/>
            <person name="Hibbett D.S."/>
        </authorList>
    </citation>
    <scope>NUCLEOTIDE SEQUENCE</scope>
    <source>
        <strain evidence="4">FP-58527</strain>
    </source>
</reference>
<evidence type="ECO:0000313" key="4">
    <source>
        <dbReference type="Proteomes" id="UP000015241"/>
    </source>
</evidence>
<protein>
    <recommendedName>
        <fullName evidence="2">Ubiquitin-like domain-containing protein</fullName>
    </recommendedName>
</protein>